<proteinExistence type="predicted"/>
<dbReference type="InterPro" id="IPR009448">
    <property type="entry name" value="UDP-g_GGtrans"/>
</dbReference>
<dbReference type="InterPro" id="IPR040692">
    <property type="entry name" value="UGGT_TRXL_3"/>
</dbReference>
<reference evidence="3" key="1">
    <citation type="submission" date="2025-08" db="UniProtKB">
        <authorList>
            <consortium name="Ensembl"/>
        </authorList>
    </citation>
    <scope>IDENTIFICATION</scope>
</reference>
<evidence type="ECO:0000259" key="2">
    <source>
        <dbReference type="Pfam" id="PF18403"/>
    </source>
</evidence>
<dbReference type="GO" id="GO:0003980">
    <property type="term" value="F:UDP-glucose:glycoprotein glucosyltransferase activity"/>
    <property type="evidence" value="ECO:0007669"/>
    <property type="project" value="InterPro"/>
</dbReference>
<accession>A0A8C6Z5G5</accession>
<dbReference type="Pfam" id="PF18403">
    <property type="entry name" value="Thioredoxin_15"/>
    <property type="match status" value="1"/>
</dbReference>
<evidence type="ECO:0000313" key="4">
    <source>
        <dbReference type="Proteomes" id="UP000694420"/>
    </source>
</evidence>
<keyword evidence="4" id="KW-1185">Reference proteome</keyword>
<dbReference type="PANTHER" id="PTHR11226:SF1">
    <property type="entry name" value="UDP-GLUCOSE:GLYCOPROTEIN GLUCOSYLTRANSFERASE 2"/>
    <property type="match status" value="1"/>
</dbReference>
<feature type="domain" description="UDP-glucose:glycoprotein glucosyltransferase thioredoxin-like" evidence="2">
    <location>
        <begin position="151"/>
        <end position="372"/>
    </location>
</feature>
<feature type="domain" description="UGGT thioredoxin-like" evidence="1">
    <location>
        <begin position="24"/>
        <end position="126"/>
    </location>
</feature>
<evidence type="ECO:0000313" key="3">
    <source>
        <dbReference type="Ensembl" id="ENSNPEP00000009745.1"/>
    </source>
</evidence>
<sequence length="391" mass="43843">MYYEVEDGKVLSVNHVKNVLGREFPHADVQSILGVHSEYDEGRKAGATFYKKTGLGPLPQALFNGVPFTREEMDGAELETVILQRIIDATGFFQRAVFMGLLNDHVNAIDFLMEQHNVVSRVNPTILGAERKYIHFRSTSVPFDVQDFSTFSFLDSQDKSAVIADDMKYLTKKDVLYAVTIWIIADFDKPAGRKLLSNALKHLKTSRHTRLGILNNPSSKIQEDNTAIARGILTAFLTQNSSNLRGFLSKLTKEETAKSLAAGTKIIKFLMPGMDGDAFEKKYNTLGLDVIKTHQMFCQEVLKLLPGQMAVVSNGRILGPLDENEFYAEDFQLLEKITYTTSAEKIKTLVKEMGINAKSGSDLIMKIDALLSSLPKTEMRQDVKLLKEQHR</sequence>
<dbReference type="Proteomes" id="UP000694420">
    <property type="component" value="Unplaced"/>
</dbReference>
<dbReference type="GO" id="GO:0036503">
    <property type="term" value="P:ERAD pathway"/>
    <property type="evidence" value="ECO:0007669"/>
    <property type="project" value="TreeGrafter"/>
</dbReference>
<protein>
    <submittedName>
        <fullName evidence="3">Uncharacterized protein</fullName>
    </submittedName>
</protein>
<dbReference type="GO" id="GO:0005783">
    <property type="term" value="C:endoplasmic reticulum"/>
    <property type="evidence" value="ECO:0007669"/>
    <property type="project" value="TreeGrafter"/>
</dbReference>
<dbReference type="AlphaFoldDB" id="A0A8C6Z5G5"/>
<name>A0A8C6Z5G5_NOTPE</name>
<evidence type="ECO:0000259" key="1">
    <source>
        <dbReference type="Pfam" id="PF18402"/>
    </source>
</evidence>
<dbReference type="GO" id="GO:0018279">
    <property type="term" value="P:protein N-linked glycosylation via asparagine"/>
    <property type="evidence" value="ECO:0007669"/>
    <property type="project" value="TreeGrafter"/>
</dbReference>
<dbReference type="GO" id="GO:0051082">
    <property type="term" value="F:unfolded protein binding"/>
    <property type="evidence" value="ECO:0007669"/>
    <property type="project" value="TreeGrafter"/>
</dbReference>
<dbReference type="PANTHER" id="PTHR11226">
    <property type="entry name" value="UDP-GLUCOSE GLYCOPROTEIN:GLUCOSYLTRANSFERASE"/>
    <property type="match status" value="1"/>
</dbReference>
<organism evidence="3 4">
    <name type="scientific">Nothoprocta perdicaria</name>
    <name type="common">Chilean tinamou</name>
    <name type="synonym">Crypturus perdicarius</name>
    <dbReference type="NCBI Taxonomy" id="30464"/>
    <lineage>
        <taxon>Eukaryota</taxon>
        <taxon>Metazoa</taxon>
        <taxon>Chordata</taxon>
        <taxon>Craniata</taxon>
        <taxon>Vertebrata</taxon>
        <taxon>Euteleostomi</taxon>
        <taxon>Archelosauria</taxon>
        <taxon>Archosauria</taxon>
        <taxon>Dinosauria</taxon>
        <taxon>Saurischia</taxon>
        <taxon>Theropoda</taxon>
        <taxon>Coelurosauria</taxon>
        <taxon>Aves</taxon>
        <taxon>Palaeognathae</taxon>
        <taxon>Tinamiformes</taxon>
        <taxon>Tinamidae</taxon>
        <taxon>Nothoprocta</taxon>
    </lineage>
</organism>
<reference evidence="3" key="2">
    <citation type="submission" date="2025-09" db="UniProtKB">
        <authorList>
            <consortium name="Ensembl"/>
        </authorList>
    </citation>
    <scope>IDENTIFICATION</scope>
</reference>
<dbReference type="InterPro" id="IPR040525">
    <property type="entry name" value="UGGT_TRXL_4"/>
</dbReference>
<dbReference type="Ensembl" id="ENSNPET00000009985.1">
    <property type="protein sequence ID" value="ENSNPEP00000009745.1"/>
    <property type="gene ID" value="ENSNPEG00000007302.1"/>
</dbReference>
<dbReference type="Pfam" id="PF18402">
    <property type="entry name" value="Thioredoxin_14"/>
    <property type="match status" value="1"/>
</dbReference>